<dbReference type="EMBL" id="BAABUK010000035">
    <property type="protein sequence ID" value="GAA5816880.1"/>
    <property type="molecule type" value="Genomic_DNA"/>
</dbReference>
<gene>
    <name evidence="1" type="ORF">MFLAVUS_010414</name>
</gene>
<proteinExistence type="predicted"/>
<comment type="caution">
    <text evidence="1">The sequence shown here is derived from an EMBL/GenBank/DDBJ whole genome shotgun (WGS) entry which is preliminary data.</text>
</comment>
<sequence>MTRGISTINNSCTVIFGAEGNRMLSDEHADLLFNRSPSKVEKQDKPGEFLKVVIDDTSSGTFKQHIPYESWSMTYAALPFENRGRRENTMFIGCAPKSDRTLLESGATIEKLNNVYRLMNHAHYILASSSIDRKNVRIDEVLPTGSLTACDLSFKHTGSQDLLTLESFDPSLNTPVESLHYLSLGVTKYLIDHLVTANLAGRPKGRSSLCWFFVGRDFELMQILPVIVTSEYTDPVAEKDIMLLNESLKVLGKLCSLVFVRNIESYLTG</sequence>
<protein>
    <submittedName>
        <fullName evidence="1">Uncharacterized protein</fullName>
    </submittedName>
</protein>
<name>A0ABP9ZCN6_9FUNG</name>
<keyword evidence="2" id="KW-1185">Reference proteome</keyword>
<reference evidence="1 2" key="1">
    <citation type="submission" date="2024-04" db="EMBL/GenBank/DDBJ databases">
        <title>genome sequences of Mucor flavus KT1a and Helicostylum pulchrum KT1b strains isolated from the surface of a dry-aged beef.</title>
        <authorList>
            <person name="Toyotome T."/>
            <person name="Hosono M."/>
            <person name="Torimaru M."/>
            <person name="Fukuda K."/>
            <person name="Mikami N."/>
        </authorList>
    </citation>
    <scope>NUCLEOTIDE SEQUENCE [LARGE SCALE GENOMIC DNA]</scope>
    <source>
        <strain evidence="1 2">KT1a</strain>
    </source>
</reference>
<organism evidence="1 2">
    <name type="scientific">Mucor flavus</name>
    <dbReference type="NCBI Taxonomy" id="439312"/>
    <lineage>
        <taxon>Eukaryota</taxon>
        <taxon>Fungi</taxon>
        <taxon>Fungi incertae sedis</taxon>
        <taxon>Mucoromycota</taxon>
        <taxon>Mucoromycotina</taxon>
        <taxon>Mucoromycetes</taxon>
        <taxon>Mucorales</taxon>
        <taxon>Mucorineae</taxon>
        <taxon>Mucoraceae</taxon>
        <taxon>Mucor</taxon>
    </lineage>
</organism>
<accession>A0ABP9ZCN6</accession>
<evidence type="ECO:0000313" key="1">
    <source>
        <dbReference type="EMBL" id="GAA5816880.1"/>
    </source>
</evidence>
<evidence type="ECO:0000313" key="2">
    <source>
        <dbReference type="Proteomes" id="UP001473302"/>
    </source>
</evidence>
<dbReference type="Proteomes" id="UP001473302">
    <property type="component" value="Unassembled WGS sequence"/>
</dbReference>